<accession>A0ABX0LEV4</accession>
<gene>
    <name evidence="3" type="ORF">F0185_07110</name>
</gene>
<comment type="caution">
    <text evidence="3">The sequence shown here is derived from an EMBL/GenBank/DDBJ whole genome shotgun (WGS) entry which is preliminary data.</text>
</comment>
<proteinExistence type="predicted"/>
<organism evidence="3 4">
    <name type="scientific">Massilia rubra</name>
    <dbReference type="NCBI Taxonomy" id="2607910"/>
    <lineage>
        <taxon>Bacteria</taxon>
        <taxon>Pseudomonadati</taxon>
        <taxon>Pseudomonadota</taxon>
        <taxon>Betaproteobacteria</taxon>
        <taxon>Burkholderiales</taxon>
        <taxon>Oxalobacteraceae</taxon>
        <taxon>Telluria group</taxon>
        <taxon>Massilia</taxon>
    </lineage>
</organism>
<sequence length="383" mass="41475">MSSVTATDTYATTTTILSLSWSIAMGRHGRTFMSEVKFKPFSGVHCESTMLVNLLGQQGIALSEDMVFGLGMGLSYIHWQSSGMPYPFIGGRVKPDLLAENLSAVLGVKFDVRESSSDSRAMNNALGALEEGKLVGLKLDHYYLEYFQEKAVHFHAHYATMYKADEQGAWLVDTEDAKGGGYTSFDSLTEARSAKGPMSSKSLSVTVADGPWLAELREHLADRLPTAFFIALAANAHTYLHPPIKNMGYKGILTTSEKITSWLDEIDNPGESLPIIAMLMERAGTGGGMFRKIYARFLQQGSKLTGVKALAPAAKEFEAIAGLWTEVAQLIERAGKSGSKDALASASKLLAEISGREQAQFTVLEALAREAIDKAPSTEGARQ</sequence>
<evidence type="ECO:0000313" key="4">
    <source>
        <dbReference type="Proteomes" id="UP000785613"/>
    </source>
</evidence>
<dbReference type="EMBL" id="VUYU01000004">
    <property type="protein sequence ID" value="NHZ33358.1"/>
    <property type="molecule type" value="Genomic_DNA"/>
</dbReference>
<dbReference type="Pfam" id="PF16169">
    <property type="entry name" value="DUF4872"/>
    <property type="match status" value="1"/>
</dbReference>
<evidence type="ECO:0000259" key="2">
    <source>
        <dbReference type="Pfam" id="PF16169"/>
    </source>
</evidence>
<dbReference type="InterPro" id="IPR032369">
    <property type="entry name" value="DUF4872"/>
</dbReference>
<feature type="domain" description="DUF4872" evidence="2">
    <location>
        <begin position="187"/>
        <end position="363"/>
    </location>
</feature>
<evidence type="ECO:0000313" key="3">
    <source>
        <dbReference type="EMBL" id="NHZ33358.1"/>
    </source>
</evidence>
<reference evidence="3 4" key="1">
    <citation type="submission" date="2019-09" db="EMBL/GenBank/DDBJ databases">
        <title>Taxonomy of Antarctic Massilia spp.: description of Massilia rubra sp. nov., Massilia aquatica sp. nov., Massilia mucilaginosa sp. nov., Massilia frigida sp. nov. isolated from streams, lakes and regoliths.</title>
        <authorList>
            <person name="Holochova P."/>
            <person name="Sedlacek I."/>
            <person name="Kralova S."/>
            <person name="Maslanova I."/>
            <person name="Busse H.-J."/>
            <person name="Stankova E."/>
            <person name="Vrbovska V."/>
            <person name="Kovarovic V."/>
            <person name="Bartak M."/>
            <person name="Svec P."/>
            <person name="Pantucek R."/>
        </authorList>
    </citation>
    <scope>NUCLEOTIDE SEQUENCE [LARGE SCALE GENOMIC DNA]</scope>
    <source>
        <strain evidence="3 4">CCM 8692</strain>
    </source>
</reference>
<dbReference type="InterPro" id="IPR026935">
    <property type="entry name" value="BtrH_N"/>
</dbReference>
<name>A0ABX0LEV4_9BURK</name>
<keyword evidence="4" id="KW-1185">Reference proteome</keyword>
<evidence type="ECO:0000259" key="1">
    <source>
        <dbReference type="Pfam" id="PF14399"/>
    </source>
</evidence>
<feature type="domain" description="Butirosin biosynthesis protein H N-terminal" evidence="1">
    <location>
        <begin position="45"/>
        <end position="174"/>
    </location>
</feature>
<protein>
    <submittedName>
        <fullName evidence="3">DUF4872 domain-containing protein</fullName>
    </submittedName>
</protein>
<dbReference type="Pfam" id="PF14399">
    <property type="entry name" value="BtrH_N"/>
    <property type="match status" value="1"/>
</dbReference>
<dbReference type="Proteomes" id="UP000785613">
    <property type="component" value="Unassembled WGS sequence"/>
</dbReference>